<evidence type="ECO:0000256" key="5">
    <source>
        <dbReference type="ARBA" id="ARBA00022884"/>
    </source>
</evidence>
<dbReference type="InterPro" id="IPR020103">
    <property type="entry name" value="PsdUridine_synth_cat_dom_sf"/>
</dbReference>
<dbReference type="OrthoDB" id="9807829at2"/>
<dbReference type="InterPro" id="IPR002942">
    <property type="entry name" value="S4_RNA-bd"/>
</dbReference>
<dbReference type="Pfam" id="PF01479">
    <property type="entry name" value="S4"/>
    <property type="match status" value="1"/>
</dbReference>
<evidence type="ECO:0000256" key="8">
    <source>
        <dbReference type="PROSITE-ProRule" id="PRU00182"/>
    </source>
</evidence>
<evidence type="ECO:0000256" key="7">
    <source>
        <dbReference type="PIRSR" id="PIRSR606225-1"/>
    </source>
</evidence>
<comment type="catalytic activity">
    <reaction evidence="9">
        <text>a uridine in RNA = a pseudouridine in RNA</text>
        <dbReference type="Rhea" id="RHEA:48348"/>
        <dbReference type="Rhea" id="RHEA-COMP:12068"/>
        <dbReference type="Rhea" id="RHEA-COMP:12069"/>
        <dbReference type="ChEBI" id="CHEBI:65314"/>
        <dbReference type="ChEBI" id="CHEBI:65315"/>
    </reaction>
</comment>
<comment type="similarity">
    <text evidence="3 9">Belongs to the pseudouridine synthase RluA family.</text>
</comment>
<proteinExistence type="inferred from homology"/>
<evidence type="ECO:0000313" key="11">
    <source>
        <dbReference type="EMBL" id="OUD13755.1"/>
    </source>
</evidence>
<name>A0A251X732_9GAMM</name>
<organism evidence="11 12">
    <name type="scientific">Thioflexithrix psekupsensis</name>
    <dbReference type="NCBI Taxonomy" id="1570016"/>
    <lineage>
        <taxon>Bacteria</taxon>
        <taxon>Pseudomonadati</taxon>
        <taxon>Pseudomonadota</taxon>
        <taxon>Gammaproteobacteria</taxon>
        <taxon>Thiotrichales</taxon>
        <taxon>Thioflexithrix</taxon>
    </lineage>
</organism>
<dbReference type="GO" id="GO:0000455">
    <property type="term" value="P:enzyme-directed rRNA pseudouridine synthesis"/>
    <property type="evidence" value="ECO:0007669"/>
    <property type="project" value="TreeGrafter"/>
</dbReference>
<dbReference type="Gene3D" id="3.30.2350.10">
    <property type="entry name" value="Pseudouridine synthase"/>
    <property type="match status" value="1"/>
</dbReference>
<dbReference type="NCBIfam" id="NF008249">
    <property type="entry name" value="PRK11025.1"/>
    <property type="match status" value="1"/>
</dbReference>
<dbReference type="PROSITE" id="PS01129">
    <property type="entry name" value="PSI_RLU"/>
    <property type="match status" value="1"/>
</dbReference>
<dbReference type="AlphaFoldDB" id="A0A251X732"/>
<dbReference type="GO" id="GO:0003723">
    <property type="term" value="F:RNA binding"/>
    <property type="evidence" value="ECO:0007669"/>
    <property type="project" value="UniProtKB-KW"/>
</dbReference>
<evidence type="ECO:0000256" key="4">
    <source>
        <dbReference type="ARBA" id="ARBA00022552"/>
    </source>
</evidence>
<dbReference type="InterPro" id="IPR006145">
    <property type="entry name" value="PsdUridine_synth_RsuA/RluA"/>
</dbReference>
<dbReference type="SUPFAM" id="SSF55174">
    <property type="entry name" value="Alpha-L RNA-binding motif"/>
    <property type="match status" value="1"/>
</dbReference>
<keyword evidence="6 9" id="KW-0413">Isomerase</keyword>
<feature type="active site" evidence="7">
    <location>
        <position position="145"/>
    </location>
</feature>
<keyword evidence="4" id="KW-0698">rRNA processing</keyword>
<accession>A0A251X732</accession>
<feature type="domain" description="RNA-binding S4" evidence="10">
    <location>
        <begin position="22"/>
        <end position="88"/>
    </location>
</feature>
<dbReference type="CDD" id="cd02869">
    <property type="entry name" value="PseudoU_synth_RluA_like"/>
    <property type="match status" value="1"/>
</dbReference>
<comment type="caution">
    <text evidence="11">The sequence shown here is derived from an EMBL/GenBank/DDBJ whole genome shotgun (WGS) entry which is preliminary data.</text>
</comment>
<dbReference type="Proteomes" id="UP000194798">
    <property type="component" value="Unassembled WGS sequence"/>
</dbReference>
<evidence type="ECO:0000259" key="10">
    <source>
        <dbReference type="SMART" id="SM00363"/>
    </source>
</evidence>
<evidence type="ECO:0000256" key="1">
    <source>
        <dbReference type="ARBA" id="ARBA00000381"/>
    </source>
</evidence>
<comment type="catalytic activity">
    <reaction evidence="1">
        <text>uridine(955/2504/2580) in 23S rRNA = pseudouridine(955/2504/2580) in 23S rRNA</text>
        <dbReference type="Rhea" id="RHEA:42528"/>
        <dbReference type="Rhea" id="RHEA-COMP:10099"/>
        <dbReference type="Rhea" id="RHEA-COMP:10100"/>
        <dbReference type="ChEBI" id="CHEBI:65314"/>
        <dbReference type="ChEBI" id="CHEBI:65315"/>
        <dbReference type="EC" id="5.4.99.24"/>
    </reaction>
</comment>
<evidence type="ECO:0000256" key="6">
    <source>
        <dbReference type="ARBA" id="ARBA00023235"/>
    </source>
</evidence>
<evidence type="ECO:0000256" key="9">
    <source>
        <dbReference type="RuleBase" id="RU362028"/>
    </source>
</evidence>
<dbReference type="GO" id="GO:0160141">
    <property type="term" value="F:23S rRNA pseudouridine(955/2504/2580) synthase activity"/>
    <property type="evidence" value="ECO:0007669"/>
    <property type="project" value="UniProtKB-EC"/>
</dbReference>
<evidence type="ECO:0000256" key="3">
    <source>
        <dbReference type="ARBA" id="ARBA00010876"/>
    </source>
</evidence>
<dbReference type="EMBL" id="MSLT01000012">
    <property type="protein sequence ID" value="OUD13755.1"/>
    <property type="molecule type" value="Genomic_DNA"/>
</dbReference>
<keyword evidence="12" id="KW-1185">Reference proteome</keyword>
<dbReference type="Pfam" id="PF00849">
    <property type="entry name" value="PseudoU_synth_2"/>
    <property type="match status" value="1"/>
</dbReference>
<reference evidence="11 12" key="1">
    <citation type="submission" date="2016-12" db="EMBL/GenBank/DDBJ databases">
        <title>Thioflexothrix psekupsii D3 genome sequencing and assembly.</title>
        <authorList>
            <person name="Fomenkov A."/>
            <person name="Vincze T."/>
            <person name="Grabovich M."/>
            <person name="Anton B.P."/>
            <person name="Dubinina G."/>
            <person name="Orlova M."/>
            <person name="Belousova E."/>
            <person name="Roberts R.J."/>
        </authorList>
    </citation>
    <scope>NUCLEOTIDE SEQUENCE [LARGE SCALE GENOMIC DNA]</scope>
    <source>
        <strain evidence="11">D3</strain>
    </source>
</reference>
<evidence type="ECO:0000313" key="12">
    <source>
        <dbReference type="Proteomes" id="UP000194798"/>
    </source>
</evidence>
<sequence>MTAILSKTQVHYLSVSAEQAGQRIDNFLQNQLKNIPKSHIYRILRTGEVRVNKGRIKPTYRVQMGDEIRVPPLQMTETETPSVPHAGILAQLSAAILHEDKQLLVVNKPAGMAVHGGSGVQYGVIEGLRALYPDAPYLELVHRLDRDTSGCLMIARRSSMLRRLHEQLRTGQLHKKYVALAAGRWPNRCHTVDAPLKKNTLQSGERMVRVTEDGKPAVSQFKVLRHFPEHNATWIQVEPLTGRTHQIRVHAAHAGHPLAGDEKYGIDDFNQKMRQLGLKRLFLHAQSLTIDLPDSEYHLEINAPLPPELQQFLDKLQ</sequence>
<dbReference type="SUPFAM" id="SSF55120">
    <property type="entry name" value="Pseudouridine synthase"/>
    <property type="match status" value="1"/>
</dbReference>
<dbReference type="SMART" id="SM00363">
    <property type="entry name" value="S4"/>
    <property type="match status" value="1"/>
</dbReference>
<dbReference type="PROSITE" id="PS50889">
    <property type="entry name" value="S4"/>
    <property type="match status" value="1"/>
</dbReference>
<dbReference type="InterPro" id="IPR050188">
    <property type="entry name" value="RluA_PseudoU_synthase"/>
</dbReference>
<dbReference type="InterPro" id="IPR006225">
    <property type="entry name" value="PsdUridine_synth_RluC/D"/>
</dbReference>
<comment type="function">
    <text evidence="2">Responsible for synthesis of pseudouridine from uracil at positions 955, 2504 and 2580 in 23S ribosomal RNA.</text>
</comment>
<dbReference type="CDD" id="cd00165">
    <property type="entry name" value="S4"/>
    <property type="match status" value="1"/>
</dbReference>
<dbReference type="Gene3D" id="3.10.290.10">
    <property type="entry name" value="RNA-binding S4 domain"/>
    <property type="match status" value="1"/>
</dbReference>
<dbReference type="PANTHER" id="PTHR21600">
    <property type="entry name" value="MITOCHONDRIAL RNA PSEUDOURIDINE SYNTHASE"/>
    <property type="match status" value="1"/>
</dbReference>
<dbReference type="InterPro" id="IPR036986">
    <property type="entry name" value="S4_RNA-bd_sf"/>
</dbReference>
<dbReference type="EC" id="5.4.99.-" evidence="9"/>
<protein>
    <recommendedName>
        <fullName evidence="9">Pseudouridine synthase</fullName>
        <ecNumber evidence="9">5.4.99.-</ecNumber>
    </recommendedName>
</protein>
<dbReference type="PANTHER" id="PTHR21600:SF92">
    <property type="entry name" value="RIBOSOMAL LARGE SUBUNIT PSEUDOURIDINE SYNTHASE C"/>
    <property type="match status" value="1"/>
</dbReference>
<gene>
    <name evidence="11" type="ORF">TPSD3_05225</name>
</gene>
<dbReference type="RefSeq" id="WP_086487535.1">
    <property type="nucleotide sequence ID" value="NZ_MSLT01000012.1"/>
</dbReference>
<dbReference type="InterPro" id="IPR006224">
    <property type="entry name" value="PsdUridine_synth_RluA-like_CS"/>
</dbReference>
<dbReference type="NCBIfam" id="TIGR00005">
    <property type="entry name" value="rluA_subfam"/>
    <property type="match status" value="1"/>
</dbReference>
<keyword evidence="5 8" id="KW-0694">RNA-binding</keyword>
<evidence type="ECO:0000256" key="2">
    <source>
        <dbReference type="ARBA" id="ARBA00002876"/>
    </source>
</evidence>